<protein>
    <recommendedName>
        <fullName evidence="3">DUF1292 domain-containing protein</fullName>
    </recommendedName>
</protein>
<evidence type="ECO:0008006" key="3">
    <source>
        <dbReference type="Google" id="ProtNLM"/>
    </source>
</evidence>
<evidence type="ECO:0000313" key="2">
    <source>
        <dbReference type="Proteomes" id="UP000002411"/>
    </source>
</evidence>
<dbReference type="InterPro" id="IPR009711">
    <property type="entry name" value="UPF0473"/>
</dbReference>
<proteinExistence type="predicted"/>
<organism evidence="1 2">
    <name type="scientific">Clostridium kluyveri (strain ATCC 8527 / DSM 555 / NBRC 12016 / NCIMB 10680 / K1)</name>
    <dbReference type="NCBI Taxonomy" id="431943"/>
    <lineage>
        <taxon>Bacteria</taxon>
        <taxon>Bacillati</taxon>
        <taxon>Bacillota</taxon>
        <taxon>Clostridia</taxon>
        <taxon>Eubacteriales</taxon>
        <taxon>Clostridiaceae</taxon>
        <taxon>Clostridium</taxon>
    </lineage>
</organism>
<reference evidence="1 2" key="1">
    <citation type="journal article" date="2008" name="Proc. Natl. Acad. Sci. U.S.A.">
        <title>The genome of Clostridium kluyveri, a strict anaerobe with unique metabolic features.</title>
        <authorList>
            <person name="Seedorf H."/>
            <person name="Fricke W.F."/>
            <person name="Veith B."/>
            <person name="Brueggemann H."/>
            <person name="Liesegang H."/>
            <person name="Strittmatter A."/>
            <person name="Miethke M."/>
            <person name="Buckel W."/>
            <person name="Hinderberger J."/>
            <person name="Li F."/>
            <person name="Hagemeier C."/>
            <person name="Thauer R.K."/>
            <person name="Gottschalk G."/>
        </authorList>
    </citation>
    <scope>NUCLEOTIDE SEQUENCE [LARGE SCALE GENOMIC DNA]</scope>
    <source>
        <strain evidence="2">ATCC 8527 / DSM 555 / NCIMB 10680</strain>
    </source>
</reference>
<dbReference type="KEGG" id="ckl:CKL_2137"/>
<dbReference type="HOGENOM" id="CLU_146610_6_0_9"/>
<dbReference type="Proteomes" id="UP000002411">
    <property type="component" value="Chromosome"/>
</dbReference>
<accession>A5MZ53</accession>
<dbReference type="RefSeq" id="WP_012102476.1">
    <property type="nucleotide sequence ID" value="NC_009706.1"/>
</dbReference>
<gene>
    <name evidence="1" type="ordered locus">CKL_2137</name>
</gene>
<dbReference type="eggNOG" id="ENOG5033G4K">
    <property type="taxonomic scope" value="Bacteria"/>
</dbReference>
<name>A5MZ53_CLOK5</name>
<dbReference type="AlphaFoldDB" id="A5MZ53"/>
<dbReference type="STRING" id="431943.CKL_2137"/>
<evidence type="ECO:0000313" key="1">
    <source>
        <dbReference type="EMBL" id="EDK34149.1"/>
    </source>
</evidence>
<sequence length="115" mass="13113">MDNENLNSCGCDSKEENCGEHEHEHDCDCGCDCGEHENLVVDLEDENGNLVSCEIIDEFEYKDNQYVLVQNPENNSVYLFKVEMGDNGEELIIPEDKEFEEASAHYAELVEESED</sequence>
<dbReference type="Pfam" id="PF06949">
    <property type="entry name" value="DUF1292"/>
    <property type="match status" value="1"/>
</dbReference>
<keyword evidence="2" id="KW-1185">Reference proteome</keyword>
<dbReference type="EMBL" id="CP000673">
    <property type="protein sequence ID" value="EDK34149.1"/>
    <property type="molecule type" value="Genomic_DNA"/>
</dbReference>